<keyword evidence="1" id="KW-0489">Methyltransferase</keyword>
<keyword evidence="2" id="KW-1185">Reference proteome</keyword>
<evidence type="ECO:0000313" key="2">
    <source>
        <dbReference type="Proteomes" id="UP000654918"/>
    </source>
</evidence>
<accession>A0A8H6IYX2</accession>
<comment type="caution">
    <text evidence="1">The sequence shown here is derived from an EMBL/GenBank/DDBJ whole genome shotgun (WGS) entry which is preliminary data.</text>
</comment>
<reference evidence="1" key="1">
    <citation type="journal article" date="2020" name="Phytopathology">
        <title>Genome Sequence Resources of Colletotrichum truncatum, C. plurivorum, C. musicola, and C. sojae: Four Species Pathogenic to Soybean (Glycine max).</title>
        <authorList>
            <person name="Rogerio F."/>
            <person name="Boufleur T.R."/>
            <person name="Ciampi-Guillardi M."/>
            <person name="Sukno S.A."/>
            <person name="Thon M.R."/>
            <person name="Massola Junior N.S."/>
            <person name="Baroncelli R."/>
        </authorList>
    </citation>
    <scope>NUCLEOTIDE SEQUENCE</scope>
    <source>
        <strain evidence="1">LFN00145</strain>
    </source>
</reference>
<proteinExistence type="predicted"/>
<dbReference type="AlphaFoldDB" id="A0A8H6IYX2"/>
<keyword evidence="1" id="KW-0808">Transferase</keyword>
<organism evidence="1 2">
    <name type="scientific">Colletotrichum plurivorum</name>
    <dbReference type="NCBI Taxonomy" id="2175906"/>
    <lineage>
        <taxon>Eukaryota</taxon>
        <taxon>Fungi</taxon>
        <taxon>Dikarya</taxon>
        <taxon>Ascomycota</taxon>
        <taxon>Pezizomycotina</taxon>
        <taxon>Sordariomycetes</taxon>
        <taxon>Hypocreomycetidae</taxon>
        <taxon>Glomerellales</taxon>
        <taxon>Glomerellaceae</taxon>
        <taxon>Colletotrichum</taxon>
        <taxon>Colletotrichum orchidearum species complex</taxon>
    </lineage>
</organism>
<evidence type="ECO:0000313" key="1">
    <source>
        <dbReference type="EMBL" id="KAF6803350.1"/>
    </source>
</evidence>
<dbReference type="GO" id="GO:0032259">
    <property type="term" value="P:methylation"/>
    <property type="evidence" value="ECO:0007669"/>
    <property type="project" value="UniProtKB-KW"/>
</dbReference>
<dbReference type="SUPFAM" id="SSF53335">
    <property type="entry name" value="S-adenosyl-L-methionine-dependent methyltransferases"/>
    <property type="match status" value="1"/>
</dbReference>
<dbReference type="GO" id="GO:0008168">
    <property type="term" value="F:methyltransferase activity"/>
    <property type="evidence" value="ECO:0007669"/>
    <property type="project" value="UniProtKB-KW"/>
</dbReference>
<gene>
    <name evidence="1" type="ORF">CPLU01_16121</name>
</gene>
<dbReference type="Gene3D" id="3.40.50.150">
    <property type="entry name" value="Vaccinia Virus protein VP39"/>
    <property type="match status" value="1"/>
</dbReference>
<dbReference type="InterPro" id="IPR029063">
    <property type="entry name" value="SAM-dependent_MTases_sf"/>
</dbReference>
<name>A0A8H6IYX2_9PEZI</name>
<dbReference type="Proteomes" id="UP000654918">
    <property type="component" value="Unassembled WGS sequence"/>
</dbReference>
<dbReference type="EMBL" id="WIGO01000904">
    <property type="protein sequence ID" value="KAF6803350.1"/>
    <property type="molecule type" value="Genomic_DNA"/>
</dbReference>
<protein>
    <submittedName>
        <fullName evidence="1">Methyltransferase domain-containing protein</fullName>
    </submittedName>
</protein>
<sequence>MQSVASSRTSLRSSLLDYRQENGRTYHKYKDGSKFSQRRTFQCRLLTLPPEYNLPNDERENDRLGDSILKTPYTQDSAPDSITDLQHHIWLLSLDDRLGVSPPCKEGSKVGRVLDVGTGTGIWALNFADEHPEAEVNPLFLMLDQIGRSPRLM</sequence>